<feature type="signal peptide" evidence="1">
    <location>
        <begin position="1"/>
        <end position="22"/>
    </location>
</feature>
<dbReference type="AlphaFoldDB" id="A0A819AN56"/>
<reference evidence="2" key="1">
    <citation type="submission" date="2021-02" db="EMBL/GenBank/DDBJ databases">
        <authorList>
            <person name="Nowell W R."/>
        </authorList>
    </citation>
    <scope>NUCLEOTIDE SEQUENCE</scope>
</reference>
<feature type="chain" id="PRO_5032405753" evidence="1">
    <location>
        <begin position="23"/>
        <end position="50"/>
    </location>
</feature>
<comment type="caution">
    <text evidence="2">The sequence shown here is derived from an EMBL/GenBank/DDBJ whole genome shotgun (WGS) entry which is preliminary data.</text>
</comment>
<keyword evidence="1" id="KW-0732">Signal</keyword>
<feature type="non-terminal residue" evidence="2">
    <location>
        <position position="50"/>
    </location>
</feature>
<dbReference type="Proteomes" id="UP000663868">
    <property type="component" value="Unassembled WGS sequence"/>
</dbReference>
<evidence type="ECO:0000256" key="1">
    <source>
        <dbReference type="SAM" id="SignalP"/>
    </source>
</evidence>
<accession>A0A819AN56</accession>
<gene>
    <name evidence="2" type="ORF">KXQ929_LOCUS16001</name>
</gene>
<dbReference type="EMBL" id="CAJOBB010000950">
    <property type="protein sequence ID" value="CAF3782613.1"/>
    <property type="molecule type" value="Genomic_DNA"/>
</dbReference>
<evidence type="ECO:0000313" key="2">
    <source>
        <dbReference type="EMBL" id="CAF3782613.1"/>
    </source>
</evidence>
<organism evidence="2 3">
    <name type="scientific">Adineta steineri</name>
    <dbReference type="NCBI Taxonomy" id="433720"/>
    <lineage>
        <taxon>Eukaryota</taxon>
        <taxon>Metazoa</taxon>
        <taxon>Spiralia</taxon>
        <taxon>Gnathifera</taxon>
        <taxon>Rotifera</taxon>
        <taxon>Eurotatoria</taxon>
        <taxon>Bdelloidea</taxon>
        <taxon>Adinetida</taxon>
        <taxon>Adinetidae</taxon>
        <taxon>Adineta</taxon>
    </lineage>
</organism>
<sequence>MMMAMIFSITLLYFKLTSLCFASRIIPLSERLADSRPNIVLIMADDMGWG</sequence>
<proteinExistence type="predicted"/>
<protein>
    <submittedName>
        <fullName evidence="2">Uncharacterized protein</fullName>
    </submittedName>
</protein>
<name>A0A819AN56_9BILA</name>
<evidence type="ECO:0000313" key="3">
    <source>
        <dbReference type="Proteomes" id="UP000663868"/>
    </source>
</evidence>